<keyword evidence="3" id="KW-1185">Reference proteome</keyword>
<dbReference type="PIRSF" id="PIRSF029895">
    <property type="entry name" value="SpoIV"/>
    <property type="match status" value="1"/>
</dbReference>
<protein>
    <submittedName>
        <fullName evidence="2">Similar to stage IV sporulation protein</fullName>
    </submittedName>
</protein>
<dbReference type="EMBL" id="FRAE01000037">
    <property type="protein sequence ID" value="SHK14807.1"/>
    <property type="molecule type" value="Genomic_DNA"/>
</dbReference>
<reference evidence="3" key="1">
    <citation type="submission" date="2016-11" db="EMBL/GenBank/DDBJ databases">
        <authorList>
            <person name="Varghese N."/>
            <person name="Submissions S."/>
        </authorList>
    </citation>
    <scope>NUCLEOTIDE SEQUENCE [LARGE SCALE GENOMIC DNA]</scope>
    <source>
        <strain evidence="3">DSM 15518</strain>
    </source>
</reference>
<name>A0A1M6Q3W9_9FIRM</name>
<dbReference type="RefSeq" id="WP_072889126.1">
    <property type="nucleotide sequence ID" value="NZ_FRAE01000037.1"/>
</dbReference>
<keyword evidence="1" id="KW-0472">Membrane</keyword>
<dbReference type="Pfam" id="PF06898">
    <property type="entry name" value="YqfD"/>
    <property type="match status" value="1"/>
</dbReference>
<keyword evidence="1" id="KW-1133">Transmembrane helix</keyword>
<dbReference type="InterPro" id="IPR010690">
    <property type="entry name" value="YqfD"/>
</dbReference>
<evidence type="ECO:0000313" key="2">
    <source>
        <dbReference type="EMBL" id="SHK14807.1"/>
    </source>
</evidence>
<gene>
    <name evidence="2" type="ORF">SAMN02744037_01737</name>
</gene>
<dbReference type="AlphaFoldDB" id="A0A1M6Q3W9"/>
<evidence type="ECO:0000256" key="1">
    <source>
        <dbReference type="SAM" id="Phobius"/>
    </source>
</evidence>
<accession>A0A1M6Q3W9</accession>
<proteinExistence type="predicted"/>
<feature type="transmembrane region" description="Helical" evidence="1">
    <location>
        <begin position="87"/>
        <end position="110"/>
    </location>
</feature>
<dbReference type="NCBIfam" id="TIGR02876">
    <property type="entry name" value="spore_yqfD"/>
    <property type="match status" value="1"/>
</dbReference>
<dbReference type="STRING" id="1123349.SAMN02744037_01737"/>
<sequence>MWQYIKGFCIISIEGLNLEKFINYLVNNGIYLFNIRRISSTKIEAYIYKDDIKNLIYIYKKSNYNLKIKRSIGLPFLMKRIYKRKSLLIGGVLSLFILIFLTTFITNVYIDCPEGIDKKALRKELYNCGLKPWTNKYAIDKKDIRDSILSKFNDVAYISINVKGTNAFVEVVKKAEEPKENTKINCNIIAKKDGIIEKVIPRSGEALVGKGDIVKKGDVLIAGGNVVAKGEVWARTFYEIKESIEYIDKNKIKTGKSKKTYKIKFFDKNFHIKRNIPYKNYDIKKRNLKIEYKSFKFPVELEINTFYEVNIKDNKKDAYKLKNVVRQKAFKKIDYLLPVQARIIDKKEDYKIKGNMLEFTLTIQTLEDIGKDEKIEGGSYFDNTEENGN</sequence>
<evidence type="ECO:0000313" key="3">
    <source>
        <dbReference type="Proteomes" id="UP000242497"/>
    </source>
</evidence>
<keyword evidence="1" id="KW-0812">Transmembrane</keyword>
<dbReference type="OrthoDB" id="1640349at2"/>
<dbReference type="Proteomes" id="UP000242497">
    <property type="component" value="Unassembled WGS sequence"/>
</dbReference>
<organism evidence="2 3">
    <name type="scientific">Tepidibacter formicigenes DSM 15518</name>
    <dbReference type="NCBI Taxonomy" id="1123349"/>
    <lineage>
        <taxon>Bacteria</taxon>
        <taxon>Bacillati</taxon>
        <taxon>Bacillota</taxon>
        <taxon>Clostridia</taxon>
        <taxon>Peptostreptococcales</taxon>
        <taxon>Peptostreptococcaceae</taxon>
        <taxon>Tepidibacter</taxon>
    </lineage>
</organism>